<evidence type="ECO:0008006" key="5">
    <source>
        <dbReference type="Google" id="ProtNLM"/>
    </source>
</evidence>
<evidence type="ECO:0000313" key="3">
    <source>
        <dbReference type="EMBL" id="KAF8672861.1"/>
    </source>
</evidence>
<accession>A0A835AQY5</accession>
<evidence type="ECO:0000256" key="2">
    <source>
        <dbReference type="SAM" id="Phobius"/>
    </source>
</evidence>
<dbReference type="AlphaFoldDB" id="A0A835AQY5"/>
<protein>
    <recommendedName>
        <fullName evidence="5">GDSL esterase/lipase</fullName>
    </recommendedName>
</protein>
<name>A0A835AQY5_9POAL</name>
<evidence type="ECO:0000313" key="4">
    <source>
        <dbReference type="Proteomes" id="UP000636709"/>
    </source>
</evidence>
<reference evidence="3" key="1">
    <citation type="submission" date="2020-07" db="EMBL/GenBank/DDBJ databases">
        <title>Genome sequence and genetic diversity analysis of an under-domesticated orphan crop, white fonio (Digitaria exilis).</title>
        <authorList>
            <person name="Bennetzen J.L."/>
            <person name="Chen S."/>
            <person name="Ma X."/>
            <person name="Wang X."/>
            <person name="Yssel A.E.J."/>
            <person name="Chaluvadi S.R."/>
            <person name="Johnson M."/>
            <person name="Gangashetty P."/>
            <person name="Hamidou F."/>
            <person name="Sanogo M.D."/>
            <person name="Zwaenepoel A."/>
            <person name="Wallace J."/>
            <person name="Van De Peer Y."/>
            <person name="Van Deynze A."/>
        </authorList>
    </citation>
    <scope>NUCLEOTIDE SEQUENCE</scope>
    <source>
        <tissue evidence="3">Leaves</tissue>
    </source>
</reference>
<keyword evidence="2" id="KW-0812">Transmembrane</keyword>
<dbReference type="PANTHER" id="PTHR45648:SF66">
    <property type="entry name" value="GDSL ESTERASE_LIPASE"/>
    <property type="match status" value="1"/>
</dbReference>
<evidence type="ECO:0000256" key="1">
    <source>
        <dbReference type="ARBA" id="ARBA00022801"/>
    </source>
</evidence>
<keyword evidence="2" id="KW-1133">Transmembrane helix</keyword>
<proteinExistence type="predicted"/>
<gene>
    <name evidence="3" type="ORF">HU200_049199</name>
</gene>
<keyword evidence="2" id="KW-0472">Membrane</keyword>
<keyword evidence="1" id="KW-0378">Hydrolase</keyword>
<dbReference type="Proteomes" id="UP000636709">
    <property type="component" value="Unassembled WGS sequence"/>
</dbReference>
<organism evidence="3 4">
    <name type="scientific">Digitaria exilis</name>
    <dbReference type="NCBI Taxonomy" id="1010633"/>
    <lineage>
        <taxon>Eukaryota</taxon>
        <taxon>Viridiplantae</taxon>
        <taxon>Streptophyta</taxon>
        <taxon>Embryophyta</taxon>
        <taxon>Tracheophyta</taxon>
        <taxon>Spermatophyta</taxon>
        <taxon>Magnoliopsida</taxon>
        <taxon>Liliopsida</taxon>
        <taxon>Poales</taxon>
        <taxon>Poaceae</taxon>
        <taxon>PACMAD clade</taxon>
        <taxon>Panicoideae</taxon>
        <taxon>Panicodae</taxon>
        <taxon>Paniceae</taxon>
        <taxon>Anthephorinae</taxon>
        <taxon>Digitaria</taxon>
    </lineage>
</organism>
<feature type="transmembrane region" description="Helical" evidence="2">
    <location>
        <begin position="12"/>
        <end position="31"/>
    </location>
</feature>
<dbReference type="GO" id="GO:0016787">
    <property type="term" value="F:hydrolase activity"/>
    <property type="evidence" value="ECO:0007669"/>
    <property type="project" value="UniProtKB-KW"/>
</dbReference>
<dbReference type="InterPro" id="IPR051058">
    <property type="entry name" value="GDSL_Est/Lipase"/>
</dbReference>
<comment type="caution">
    <text evidence="3">The sequence shown here is derived from an EMBL/GenBank/DDBJ whole genome shotgun (WGS) entry which is preliminary data.</text>
</comment>
<keyword evidence="4" id="KW-1185">Reference proteome</keyword>
<dbReference type="PANTHER" id="PTHR45648">
    <property type="entry name" value="GDSL LIPASE/ACYLHYDROLASE FAMILY PROTEIN (AFU_ORTHOLOGUE AFUA_4G14700)"/>
    <property type="match status" value="1"/>
</dbReference>
<dbReference type="EMBL" id="JACEFO010002216">
    <property type="protein sequence ID" value="KAF8672861.1"/>
    <property type="molecule type" value="Genomic_DNA"/>
</dbReference>
<sequence>MVMGYNKLAMESFVLCLMIFMEVLLGAAAGIRQPPPMYVFGDSTLDNAGNNIPLSKQVQYMNGTRAKMVAAAGSAAVDTLLAKSFFLIGIGGNDLFAFANAEQARNRSSAMDMQARNKSSGLLRRRRVTVHQAHQLQAADLHVT</sequence>